<keyword evidence="4" id="KW-0479">Metal-binding</keyword>
<dbReference type="CDD" id="cd00198">
    <property type="entry name" value="vWFA"/>
    <property type="match status" value="1"/>
</dbReference>
<keyword evidence="3" id="KW-0645">Protease</keyword>
<organism evidence="13 14">
    <name type="scientific">Leptobrachium leishanense</name>
    <name type="common">Leishan spiny toad</name>
    <dbReference type="NCBI Taxonomy" id="445787"/>
    <lineage>
        <taxon>Eukaryota</taxon>
        <taxon>Metazoa</taxon>
        <taxon>Chordata</taxon>
        <taxon>Craniata</taxon>
        <taxon>Vertebrata</taxon>
        <taxon>Euteleostomi</taxon>
        <taxon>Amphibia</taxon>
        <taxon>Batrachia</taxon>
        <taxon>Anura</taxon>
        <taxon>Pelobatoidea</taxon>
        <taxon>Megophryidae</taxon>
        <taxon>Leptobrachium</taxon>
    </lineage>
</organism>
<keyword evidence="11" id="KW-0812">Transmembrane</keyword>
<dbReference type="Pfam" id="PF08434">
    <property type="entry name" value="CLCA"/>
    <property type="match status" value="1"/>
</dbReference>
<dbReference type="PROSITE" id="PS50234">
    <property type="entry name" value="VWFA"/>
    <property type="match status" value="1"/>
</dbReference>
<comment type="similarity">
    <text evidence="1">Belongs to the CLCR family.</text>
</comment>
<dbReference type="Ensembl" id="ENSLLET00000050954.1">
    <property type="protein sequence ID" value="ENSLLEP00000049040.1"/>
    <property type="gene ID" value="ENSLLEG00000030867.1"/>
</dbReference>
<keyword evidence="10" id="KW-0868">Chloride</keyword>
<dbReference type="GO" id="GO:0046872">
    <property type="term" value="F:metal ion binding"/>
    <property type="evidence" value="ECO:0007669"/>
    <property type="project" value="UniProtKB-KW"/>
</dbReference>
<accession>A0A8C5R9Y8</accession>
<keyword evidence="7" id="KW-0862">Zinc</keyword>
<dbReference type="GO" id="GO:0008237">
    <property type="term" value="F:metallopeptidase activity"/>
    <property type="evidence" value="ECO:0007669"/>
    <property type="project" value="UniProtKB-KW"/>
</dbReference>
<dbReference type="SUPFAM" id="SSF53300">
    <property type="entry name" value="vWA-like"/>
    <property type="match status" value="1"/>
</dbReference>
<name>A0A8C5R9Y8_9ANUR</name>
<keyword evidence="11" id="KW-0472">Membrane</keyword>
<reference evidence="13" key="1">
    <citation type="submission" date="2025-08" db="UniProtKB">
        <authorList>
            <consortium name="Ensembl"/>
        </authorList>
    </citation>
    <scope>IDENTIFICATION</scope>
</reference>
<evidence type="ECO:0000256" key="3">
    <source>
        <dbReference type="ARBA" id="ARBA00022670"/>
    </source>
</evidence>
<keyword evidence="9" id="KW-0325">Glycoprotein</keyword>
<evidence type="ECO:0000259" key="12">
    <source>
        <dbReference type="PROSITE" id="PS50234"/>
    </source>
</evidence>
<keyword evidence="8" id="KW-0482">Metalloprotease</keyword>
<dbReference type="Gene3D" id="3.40.50.410">
    <property type="entry name" value="von Willebrand factor, type A domain"/>
    <property type="match status" value="1"/>
</dbReference>
<evidence type="ECO:0000313" key="14">
    <source>
        <dbReference type="Proteomes" id="UP000694569"/>
    </source>
</evidence>
<feature type="domain" description="VWFA" evidence="12">
    <location>
        <begin position="317"/>
        <end position="487"/>
    </location>
</feature>
<proteinExistence type="inferred from homology"/>
<evidence type="ECO:0000313" key="13">
    <source>
        <dbReference type="Ensembl" id="ENSLLEP00000049040.1"/>
    </source>
</evidence>
<dbReference type="PANTHER" id="PTHR10579">
    <property type="entry name" value="CALCIUM-ACTIVATED CHLORIDE CHANNEL REGULATOR"/>
    <property type="match status" value="1"/>
</dbReference>
<dbReference type="InterPro" id="IPR051266">
    <property type="entry name" value="CLCR"/>
</dbReference>
<dbReference type="GO" id="GO:0005229">
    <property type="term" value="F:intracellularly calcium-gated chloride channel activity"/>
    <property type="evidence" value="ECO:0007669"/>
    <property type="project" value="InterPro"/>
</dbReference>
<keyword evidence="11" id="KW-1133">Transmembrane helix</keyword>
<keyword evidence="2" id="KW-0813">Transport</keyword>
<keyword evidence="5" id="KW-0732">Signal</keyword>
<keyword evidence="14" id="KW-1185">Reference proteome</keyword>
<evidence type="ECO:0000256" key="6">
    <source>
        <dbReference type="ARBA" id="ARBA00022801"/>
    </source>
</evidence>
<evidence type="ECO:0000256" key="10">
    <source>
        <dbReference type="ARBA" id="ARBA00023214"/>
    </source>
</evidence>
<dbReference type="SMART" id="SM00327">
    <property type="entry name" value="VWA"/>
    <property type="match status" value="1"/>
</dbReference>
<dbReference type="InterPro" id="IPR002035">
    <property type="entry name" value="VWF_A"/>
</dbReference>
<keyword evidence="6" id="KW-0378">Hydrolase</keyword>
<evidence type="ECO:0000256" key="11">
    <source>
        <dbReference type="SAM" id="Phobius"/>
    </source>
</evidence>
<evidence type="ECO:0000256" key="7">
    <source>
        <dbReference type="ARBA" id="ARBA00022833"/>
    </source>
</evidence>
<feature type="transmembrane region" description="Helical" evidence="11">
    <location>
        <begin position="901"/>
        <end position="922"/>
    </location>
</feature>
<dbReference type="GO" id="GO:0006508">
    <property type="term" value="P:proteolysis"/>
    <property type="evidence" value="ECO:0007669"/>
    <property type="project" value="UniProtKB-KW"/>
</dbReference>
<protein>
    <recommendedName>
        <fullName evidence="12">VWFA domain-containing protein</fullName>
    </recommendedName>
</protein>
<dbReference type="GeneTree" id="ENSGT00940000154682"/>
<dbReference type="NCBIfam" id="TIGR00868">
    <property type="entry name" value="hCaCC"/>
    <property type="match status" value="1"/>
</dbReference>
<dbReference type="Proteomes" id="UP000694569">
    <property type="component" value="Unplaced"/>
</dbReference>
<reference evidence="13" key="2">
    <citation type="submission" date="2025-09" db="UniProtKB">
        <authorList>
            <consortium name="Ensembl"/>
        </authorList>
    </citation>
    <scope>IDENTIFICATION</scope>
</reference>
<dbReference type="InterPro" id="IPR013642">
    <property type="entry name" value="CLCA_N"/>
</dbReference>
<evidence type="ECO:0000256" key="2">
    <source>
        <dbReference type="ARBA" id="ARBA00022448"/>
    </source>
</evidence>
<dbReference type="Pfam" id="PF13519">
    <property type="entry name" value="VWA_2"/>
    <property type="match status" value="1"/>
</dbReference>
<dbReference type="GO" id="GO:0005886">
    <property type="term" value="C:plasma membrane"/>
    <property type="evidence" value="ECO:0007669"/>
    <property type="project" value="TreeGrafter"/>
</dbReference>
<evidence type="ECO:0000256" key="5">
    <source>
        <dbReference type="ARBA" id="ARBA00022729"/>
    </source>
</evidence>
<evidence type="ECO:0000256" key="9">
    <source>
        <dbReference type="ARBA" id="ARBA00023180"/>
    </source>
</evidence>
<sequence length="984" mass="108905">MLRKACQPSEIMSTASVLTIVFLVILRCNPQTASRVKLKENGYENLIIAINPQVSENVQLITRLKKMVADASFFLFNATKRRFYFSEVKILIPNTWQPRNYGKPKHEVYDKASVIVANPNFNFGNDPYTLQYEGCGKEGKYIHFTPDFLTDDSLLPIYGPQGKVFVHEWAHLRWGVFDEYNYEEPFYVSVENQIKATRCSSEVSGMYVCKERSCTDGECMIDPQTGNLAEGCMFLVNSSQSSKASIMYMQALSSVVDFCDKNTHDQEAPNMQNQMCSYRSSWEIITDTHDYLSTLPMPADVYPPLPTFSILQARSRVLCLVLDVSSNMATGDRIHRLRQAAAIFLLHFVEEGSHVGIVTYNETAEIRSPLRHIDREDVRRNLTSSLPLSASGKACICKGIQAGLQMLSNLEGKGDGAEMILVSGGKDENMRACISNVLLSGSVIHTISIGHIPDSGLEHLAELTGGSSFVASGNMDSDNLIGAFTEMSPSYGDHTNELTKVLLVSRSIRAGCQLAGSVYIDGTLGNDTLFVVTWQGTELPSVVIEDPSGKTYTHGDLEHDTYSKIASINLPGTAKIGTWKYNIINTLNSSQVFDILVTSRPSSSIIPPITITAYTDTSRVTFPVPLAIFVEVKQGFSPVLGVNVTAVIEPELGDIIIVALLDNGAGADVVKDDGIYSRFVFSFNHSGQYSLKIHAQSTSNVSVHTPQYSRAMYVPGYIENGTIRMNPPKSVLSGEVVTFPEAFSRIIFVESFKVTKDSQDGVVDVFPPCRIIDLEARIENEFVVLFWTAPGDNYDQGTATSYDIRMSNEPSTLREHFYTGILINTSTLTPKNAGSREYFSFIPHRNGTANGSITYFGIRTRDKASLLSDISNLVQVTRPTELTNINYAHSQSTATCRTSTIIFIVVSIISGCLVLGASVYSFRKYSMSKLRYHSIRSSIRESYRSTKHVQTFPGSNEHEFPLRVLCDSGSFDVTALVVEEQVEV</sequence>
<evidence type="ECO:0000256" key="8">
    <source>
        <dbReference type="ARBA" id="ARBA00023049"/>
    </source>
</evidence>
<dbReference type="PANTHER" id="PTHR10579:SF66">
    <property type="entry name" value="CALCIUM-ACTIVATED CHLORIDE CHANNEL REGULATOR 2"/>
    <property type="match status" value="1"/>
</dbReference>
<dbReference type="AlphaFoldDB" id="A0A8C5R9Y8"/>
<dbReference type="OrthoDB" id="687730at2759"/>
<dbReference type="InterPro" id="IPR004727">
    <property type="entry name" value="CLCA_chordata"/>
</dbReference>
<evidence type="ECO:0000256" key="1">
    <source>
        <dbReference type="ARBA" id="ARBA00006398"/>
    </source>
</evidence>
<dbReference type="InterPro" id="IPR036465">
    <property type="entry name" value="vWFA_dom_sf"/>
</dbReference>
<evidence type="ECO:0000256" key="4">
    <source>
        <dbReference type="ARBA" id="ARBA00022723"/>
    </source>
</evidence>